<comment type="caution">
    <text evidence="1">The sequence shown here is derived from an EMBL/GenBank/DDBJ whole genome shotgun (WGS) entry which is preliminary data.</text>
</comment>
<protein>
    <submittedName>
        <fullName evidence="1">Uncharacterized protein</fullName>
    </submittedName>
</protein>
<evidence type="ECO:0000313" key="1">
    <source>
        <dbReference type="EMBL" id="OGM65002.1"/>
    </source>
</evidence>
<reference evidence="1 2" key="1">
    <citation type="journal article" date="2016" name="Nat. Commun.">
        <title>Thousands of microbial genomes shed light on interconnected biogeochemical processes in an aquifer system.</title>
        <authorList>
            <person name="Anantharaman K."/>
            <person name="Brown C.T."/>
            <person name="Hug L.A."/>
            <person name="Sharon I."/>
            <person name="Castelle C.J."/>
            <person name="Probst A.J."/>
            <person name="Thomas B.C."/>
            <person name="Singh A."/>
            <person name="Wilkins M.J."/>
            <person name="Karaoz U."/>
            <person name="Brodie E.L."/>
            <person name="Williams K.H."/>
            <person name="Hubbard S.S."/>
            <person name="Banfield J.F."/>
        </authorList>
    </citation>
    <scope>NUCLEOTIDE SEQUENCE [LARGE SCALE GENOMIC DNA]</scope>
</reference>
<proteinExistence type="predicted"/>
<dbReference type="STRING" id="1802521.A2893_05090"/>
<organism evidence="1 2">
    <name type="scientific">Candidatus Woesebacteria bacterium RIFCSPLOWO2_01_FULL_39_25</name>
    <dbReference type="NCBI Taxonomy" id="1802521"/>
    <lineage>
        <taxon>Bacteria</taxon>
        <taxon>Candidatus Woeseibacteriota</taxon>
    </lineage>
</organism>
<dbReference type="Proteomes" id="UP000176725">
    <property type="component" value="Unassembled WGS sequence"/>
</dbReference>
<dbReference type="AlphaFoldDB" id="A0A1F8BLV0"/>
<sequence length="449" mass="51044">MKEIDVATFLSLEKTAKPDRLTAEEVGNLISAFGNNEAKAATLIAMDVGFLYSSYDLQQSMKALQGNNIGWNMSTNNAFGYCKNSLSPIGLVALETLNENGTEYGYTKTGYGERIGNPLAGLLLAFSERYSEISLSELFGGTSSNAKPVQAKSSIGTVDYKFRTPTLRLQIFWELATSDQPITWKDLHDRLNIGVYGQLSNHINELARDNVISFQSKGFDKPYKMYSLFRDHPVEPPSPTPSTRGRMKSLTKEVYEIVQTLAGWFTTEQVIETYFEKFPEKREKRSLPKEIYRVLRHMEKSDYLAVGRFSKEFASEISLSESQRSTLVELLTIIDGFQNQDSDLIELGKREAMGIKMDPERFSKLMAKAREHSPRANAISMQETKLLLYGIVKENPNITASQATRILEQQHNKKLKIRTVVEYLDELKKENMIKLNKRKRSNYWTAIDL</sequence>
<evidence type="ECO:0000313" key="2">
    <source>
        <dbReference type="Proteomes" id="UP000176725"/>
    </source>
</evidence>
<gene>
    <name evidence="1" type="ORF">A2893_05090</name>
</gene>
<accession>A0A1F8BLV0</accession>
<dbReference type="EMBL" id="MGHH01000007">
    <property type="protein sequence ID" value="OGM65002.1"/>
    <property type="molecule type" value="Genomic_DNA"/>
</dbReference>
<name>A0A1F8BLV0_9BACT</name>